<evidence type="ECO:0000256" key="2">
    <source>
        <dbReference type="ARBA" id="ARBA00004286"/>
    </source>
</evidence>
<feature type="region of interest" description="Disordered" evidence="6">
    <location>
        <begin position="1093"/>
        <end position="1120"/>
    </location>
</feature>
<evidence type="ECO:0000256" key="4">
    <source>
        <dbReference type="ARBA" id="ARBA00022454"/>
    </source>
</evidence>
<protein>
    <recommendedName>
        <fullName evidence="11">Synaptonemal complex protein 2</fullName>
    </recommendedName>
</protein>
<dbReference type="GO" id="GO:0000779">
    <property type="term" value="C:condensed chromosome, centromeric region"/>
    <property type="evidence" value="ECO:0007669"/>
    <property type="project" value="TreeGrafter"/>
</dbReference>
<dbReference type="PANTHER" id="PTHR15607">
    <property type="entry name" value="SYNAPTONEMAL COMPLEX PROTEIN-RELATED"/>
    <property type="match status" value="1"/>
</dbReference>
<dbReference type="InterPro" id="IPR040560">
    <property type="entry name" value="SYCP2_SLD"/>
</dbReference>
<feature type="region of interest" description="Disordered" evidence="6">
    <location>
        <begin position="778"/>
        <end position="892"/>
    </location>
</feature>
<feature type="compositionally biased region" description="Basic and acidic residues" evidence="6">
    <location>
        <begin position="796"/>
        <end position="812"/>
    </location>
</feature>
<evidence type="ECO:0000256" key="6">
    <source>
        <dbReference type="SAM" id="MobiDB-lite"/>
    </source>
</evidence>
<feature type="compositionally biased region" description="Basic and acidic residues" evidence="6">
    <location>
        <begin position="862"/>
        <end position="892"/>
    </location>
</feature>
<feature type="domain" description="Synaptonemal complex protein 2 Spt16M-like" evidence="8">
    <location>
        <begin position="281"/>
        <end position="392"/>
    </location>
</feature>
<dbReference type="Pfam" id="PF18581">
    <property type="entry name" value="SYCP2_ARLD"/>
    <property type="match status" value="1"/>
</dbReference>
<keyword evidence="4" id="KW-0158">Chromosome</keyword>
<evidence type="ECO:0000256" key="5">
    <source>
        <dbReference type="ARBA" id="ARBA00023242"/>
    </source>
</evidence>
<proteinExistence type="inferred from homology"/>
<dbReference type="PANTHER" id="PTHR15607:SF12">
    <property type="entry name" value="SYNAPTONEMAL COMPLEX PROTEIN 2"/>
    <property type="match status" value="1"/>
</dbReference>
<comment type="subcellular location">
    <subcellularLocation>
        <location evidence="2">Chromosome</location>
    </subcellularLocation>
    <subcellularLocation>
        <location evidence="1">Nucleus</location>
    </subcellularLocation>
</comment>
<evidence type="ECO:0000313" key="10">
    <source>
        <dbReference type="Proteomes" id="UP001333110"/>
    </source>
</evidence>
<dbReference type="AlphaFoldDB" id="A0AAN7MW06"/>
<dbReference type="Proteomes" id="UP001333110">
    <property type="component" value="Unassembled WGS sequence"/>
</dbReference>
<dbReference type="GO" id="GO:0007143">
    <property type="term" value="P:female meiotic nuclear division"/>
    <property type="evidence" value="ECO:0007669"/>
    <property type="project" value="TreeGrafter"/>
</dbReference>
<feature type="domain" description="Synaptonemal complex protein 2 armadillo-repeat-like" evidence="7">
    <location>
        <begin position="3"/>
        <end position="189"/>
    </location>
</feature>
<dbReference type="Pfam" id="PF18584">
    <property type="entry name" value="SYCP2_SLD"/>
    <property type="match status" value="1"/>
</dbReference>
<gene>
    <name evidence="9" type="ORF">QYF61_020571</name>
</gene>
<comment type="caution">
    <text evidence="9">The sequence shown here is derived from an EMBL/GenBank/DDBJ whole genome shotgun (WGS) entry which is preliminary data.</text>
</comment>
<evidence type="ECO:0000313" key="9">
    <source>
        <dbReference type="EMBL" id="KAK4812786.1"/>
    </source>
</evidence>
<comment type="similarity">
    <text evidence="3">Belongs to the SYCP2 family.</text>
</comment>
<dbReference type="InterPro" id="IPR024835">
    <property type="entry name" value="SYCP2-like"/>
</dbReference>
<organism evidence="9 10">
    <name type="scientific">Mycteria americana</name>
    <name type="common">Wood stork</name>
    <dbReference type="NCBI Taxonomy" id="33587"/>
    <lineage>
        <taxon>Eukaryota</taxon>
        <taxon>Metazoa</taxon>
        <taxon>Chordata</taxon>
        <taxon>Craniata</taxon>
        <taxon>Vertebrata</taxon>
        <taxon>Euteleostomi</taxon>
        <taxon>Archelosauria</taxon>
        <taxon>Archosauria</taxon>
        <taxon>Dinosauria</taxon>
        <taxon>Saurischia</taxon>
        <taxon>Theropoda</taxon>
        <taxon>Coelurosauria</taxon>
        <taxon>Aves</taxon>
        <taxon>Neognathae</taxon>
        <taxon>Neoaves</taxon>
        <taxon>Aequornithes</taxon>
        <taxon>Ciconiiformes</taxon>
        <taxon>Ciconiidae</taxon>
        <taxon>Mycteria</taxon>
    </lineage>
</organism>
<evidence type="ECO:0000259" key="8">
    <source>
        <dbReference type="Pfam" id="PF18584"/>
    </source>
</evidence>
<evidence type="ECO:0000256" key="1">
    <source>
        <dbReference type="ARBA" id="ARBA00004123"/>
    </source>
</evidence>
<dbReference type="EMBL" id="JAUNZN010000014">
    <property type="protein sequence ID" value="KAK4812786.1"/>
    <property type="molecule type" value="Genomic_DNA"/>
</dbReference>
<dbReference type="GO" id="GO:0007140">
    <property type="term" value="P:male meiotic nuclear division"/>
    <property type="evidence" value="ECO:0007669"/>
    <property type="project" value="TreeGrafter"/>
</dbReference>
<dbReference type="GO" id="GO:0000800">
    <property type="term" value="C:lateral element"/>
    <property type="evidence" value="ECO:0007669"/>
    <property type="project" value="TreeGrafter"/>
</dbReference>
<keyword evidence="5" id="KW-0539">Nucleus</keyword>
<feature type="compositionally biased region" description="Basic residues" evidence="6">
    <location>
        <begin position="813"/>
        <end position="828"/>
    </location>
</feature>
<evidence type="ECO:0000259" key="7">
    <source>
        <dbReference type="Pfam" id="PF18581"/>
    </source>
</evidence>
<evidence type="ECO:0000256" key="3">
    <source>
        <dbReference type="ARBA" id="ARBA00007960"/>
    </source>
</evidence>
<evidence type="ECO:0008006" key="11">
    <source>
        <dbReference type="Google" id="ProtNLM"/>
    </source>
</evidence>
<dbReference type="InterPro" id="IPR041322">
    <property type="entry name" value="SYCP2_ARLD"/>
</dbReference>
<reference evidence="9 10" key="1">
    <citation type="journal article" date="2023" name="J. Hered.">
        <title>Chromosome-level genome of the wood stork (Mycteria americana) provides insight into avian chromosome evolution.</title>
        <authorList>
            <person name="Flamio R. Jr."/>
            <person name="Ramstad K.M."/>
        </authorList>
    </citation>
    <scope>NUCLEOTIDE SEQUENCE [LARGE SCALE GENOMIC DNA]</scope>
    <source>
        <strain evidence="9">JAX WOST 10</strain>
    </source>
</reference>
<keyword evidence="10" id="KW-1185">Reference proteome</keyword>
<sequence>MPFEKLIDEATRKKDFQLLEQFLATEDCENVSHKCSKQFVNKLDKLLCRELDKQEVKSISTLLNSIQKCGKKISIAGEDGIPAMIKYGLIGRINLLLFSLYMVNWFEKVKGILILRGNEKNEMLTSLAEDFFNMLLAICDSRPEGKIQILENFVLRTCTLIADVRISIYVQQEVVRKLNLMLDNTPRDARKKIFSTKEMLLVMSDMGRRILDAGDYDLQVAITEALCRMISEKQRGELACQWFSMEFVSSAFKGIKDSEFETDCRKFLNQVNGMLGDKRRVFTYPCLSAALDEYELQIPLDENLEEFWIDFNVGSRSISFYVAADDADHQWETVIIPEEEVDLYSLEEKDSKKLLTIDLKSPMNVGNQEGEKFFLYFDSILEIKDVTRKIYGFNKCKDFSKKQSASVAKTTVHVVFDESGSQVLVPESQLSPCLEEKSKEEEKLSKYKTQQLSGTLRTVNKNNSQEKCRGGSSKITTSCKRKVSEASVLIPGTTRFSTRRPLVFVSTSTPYKGRFKLPLEMMSSAERSNNNAINETRTKNFYQEPTGSGQRCTLDNEFCGTEQKIRKSNIRNEAKLPEKSSFDETKTWKKRACSVPEKNITTGDKQKLNPSLALSLQINKGIKKEKKTKKIKLIPRGKKTAKYLVDPRVSETSLHSGFTKEEPDVLFRKETANPKQSKMKTKSKEVTDATKSLISKIGDRYKVKTDEKSKARVSLGFNRDDVYNFNISGFDEPTIKLGTRNNQNKKHLFSDTDTEYRGDDSKTDISWLQESNRKPKAQLIDYSRNKNLGKPISADKTADKFSEPACHLDKPKGKNANKKKINKCKKQNSRTDETIEQTTRQKRPRKAALAKNYREPSSSESESERKSSACTYKEEKSKIQKHMNGENKDDNQQKELQDIVSMEPKRVANYVHKAFIKSKNSTEQKEIEMPSSESPASLETMRCRISEGDVTPEHTCSERSPGLQESTLEKRETLNFEKGISPNNFCPQKKNIQSICLNQSPETTVKKLTFGNKSFSPVLTEASLLSLTTYKTVSGKHVKGSVSETRDNNEDSSFRHCFSDTLSIKGKLQDITKPITKSKEEVRPTIQTFLKRRYHSDTESNSDEVQTSREEEKKGNRRTKLQPRKLFKTDDAVTYRVSESISTVSVNDLSVLDGEIWEPGCSTISICQKLQKEFTKKIEARRFTYSISCLCGIRQLDKFHFALLEELENFEKDSQSLKNMEKEFSILKTSFEKNIYHTVDYEEHIFTSEDFGKLGIE</sequence>
<accession>A0AAN7MW06</accession>
<name>A0AAN7MW06_MYCAM</name>